<proteinExistence type="predicted"/>
<keyword evidence="2" id="KW-1185">Reference proteome</keyword>
<gene>
    <name evidence="1" type="ORF">DdX_08644</name>
</gene>
<sequence>MAAPPSKDIVVYIFTSDRGRRLQILSKIRETFIRGGVKEEYQTEHGGAKKVPFKGPTNQALLVGLKIQRDAIDRMQQIGSSYVVKFHGQANFEELLIQSLSEENAVKILRPYFNCNGPTPWQQYLGYDVNVIRGGMLTTAGVEQVDSLIVPIYLENTHENREEQPLGILQNFAYICGNINFENSNFFGN</sequence>
<dbReference type="Proteomes" id="UP001201812">
    <property type="component" value="Unassembled WGS sequence"/>
</dbReference>
<dbReference type="EMBL" id="JAKKPZ010000013">
    <property type="protein sequence ID" value="KAI1714543.1"/>
    <property type="molecule type" value="Genomic_DNA"/>
</dbReference>
<dbReference type="AlphaFoldDB" id="A0AAD4R430"/>
<comment type="caution">
    <text evidence="1">The sequence shown here is derived from an EMBL/GenBank/DDBJ whole genome shotgun (WGS) entry which is preliminary data.</text>
</comment>
<accession>A0AAD4R430</accession>
<protein>
    <submittedName>
        <fullName evidence="1">Uncharacterized protein</fullName>
    </submittedName>
</protein>
<evidence type="ECO:0000313" key="2">
    <source>
        <dbReference type="Proteomes" id="UP001201812"/>
    </source>
</evidence>
<name>A0AAD4R430_9BILA</name>
<reference evidence="1" key="1">
    <citation type="submission" date="2022-01" db="EMBL/GenBank/DDBJ databases">
        <title>Genome Sequence Resource for Two Populations of Ditylenchus destructor, the Migratory Endoparasitic Phytonematode.</title>
        <authorList>
            <person name="Zhang H."/>
            <person name="Lin R."/>
            <person name="Xie B."/>
        </authorList>
    </citation>
    <scope>NUCLEOTIDE SEQUENCE</scope>
    <source>
        <strain evidence="1">BazhouSP</strain>
    </source>
</reference>
<organism evidence="1 2">
    <name type="scientific">Ditylenchus destructor</name>
    <dbReference type="NCBI Taxonomy" id="166010"/>
    <lineage>
        <taxon>Eukaryota</taxon>
        <taxon>Metazoa</taxon>
        <taxon>Ecdysozoa</taxon>
        <taxon>Nematoda</taxon>
        <taxon>Chromadorea</taxon>
        <taxon>Rhabditida</taxon>
        <taxon>Tylenchina</taxon>
        <taxon>Tylenchomorpha</taxon>
        <taxon>Sphaerularioidea</taxon>
        <taxon>Anguinidae</taxon>
        <taxon>Anguininae</taxon>
        <taxon>Ditylenchus</taxon>
    </lineage>
</organism>
<evidence type="ECO:0000313" key="1">
    <source>
        <dbReference type="EMBL" id="KAI1714543.1"/>
    </source>
</evidence>